<dbReference type="GO" id="GO:0008654">
    <property type="term" value="P:phospholipid biosynthetic process"/>
    <property type="evidence" value="ECO:0007669"/>
    <property type="project" value="UniProtKB-KW"/>
</dbReference>
<evidence type="ECO:0000256" key="4">
    <source>
        <dbReference type="ARBA" id="ARBA00005189"/>
    </source>
</evidence>
<organism evidence="20 21">
    <name type="scientific">Cichlidogyrus casuarinus</name>
    <dbReference type="NCBI Taxonomy" id="1844966"/>
    <lineage>
        <taxon>Eukaryota</taxon>
        <taxon>Metazoa</taxon>
        <taxon>Spiralia</taxon>
        <taxon>Lophotrochozoa</taxon>
        <taxon>Platyhelminthes</taxon>
        <taxon>Monogenea</taxon>
        <taxon>Monopisthocotylea</taxon>
        <taxon>Dactylogyridea</taxon>
        <taxon>Ancyrocephalidae</taxon>
        <taxon>Cichlidogyrus</taxon>
    </lineage>
</organism>
<dbReference type="AlphaFoldDB" id="A0ABD2PZP6"/>
<dbReference type="InterPro" id="IPR015222">
    <property type="entry name" value="Tam41"/>
</dbReference>
<keyword evidence="12" id="KW-0460">Magnesium</keyword>
<keyword evidence="9" id="KW-0808">Transferase</keyword>
<evidence type="ECO:0000256" key="12">
    <source>
        <dbReference type="ARBA" id="ARBA00022842"/>
    </source>
</evidence>
<name>A0ABD2PZP6_9PLAT</name>
<comment type="similarity">
    <text evidence="5">Belongs to the TAM41 family.</text>
</comment>
<evidence type="ECO:0000256" key="16">
    <source>
        <dbReference type="ARBA" id="ARBA00023209"/>
    </source>
</evidence>
<evidence type="ECO:0000256" key="2">
    <source>
        <dbReference type="ARBA" id="ARBA00004443"/>
    </source>
</evidence>
<evidence type="ECO:0000256" key="13">
    <source>
        <dbReference type="ARBA" id="ARBA00023098"/>
    </source>
</evidence>
<comment type="pathway">
    <text evidence="3">Phospholipid metabolism; CDP-diacylglycerol biosynthesis; CDP-diacylglycerol from sn-glycerol 3-phosphate: step 3/3.</text>
</comment>
<evidence type="ECO:0000256" key="9">
    <source>
        <dbReference type="ARBA" id="ARBA00022679"/>
    </source>
</evidence>
<evidence type="ECO:0000313" key="21">
    <source>
        <dbReference type="Proteomes" id="UP001626550"/>
    </source>
</evidence>
<evidence type="ECO:0000256" key="11">
    <source>
        <dbReference type="ARBA" id="ARBA00022792"/>
    </source>
</evidence>
<keyword evidence="10" id="KW-0548">Nucleotidyltransferase</keyword>
<evidence type="ECO:0000256" key="15">
    <source>
        <dbReference type="ARBA" id="ARBA00023136"/>
    </source>
</evidence>
<dbReference type="Proteomes" id="UP001626550">
    <property type="component" value="Unassembled WGS sequence"/>
</dbReference>
<gene>
    <name evidence="20" type="ORF">Ciccas_008578</name>
</gene>
<dbReference type="GO" id="GO:0004605">
    <property type="term" value="F:phosphatidate cytidylyltransferase activity"/>
    <property type="evidence" value="ECO:0007669"/>
    <property type="project" value="UniProtKB-EC"/>
</dbReference>
<evidence type="ECO:0000256" key="6">
    <source>
        <dbReference type="ARBA" id="ARBA00012487"/>
    </source>
</evidence>
<dbReference type="Pfam" id="PF09139">
    <property type="entry name" value="Tam41_Mmp37"/>
    <property type="match status" value="1"/>
</dbReference>
<dbReference type="EMBL" id="JBJKFK010001537">
    <property type="protein sequence ID" value="KAL3312829.1"/>
    <property type="molecule type" value="Genomic_DNA"/>
</dbReference>
<comment type="caution">
    <text evidence="20">The sequence shown here is derived from an EMBL/GenBank/DDBJ whole genome shotgun (WGS) entry which is preliminary data.</text>
</comment>
<evidence type="ECO:0000256" key="3">
    <source>
        <dbReference type="ARBA" id="ARBA00005119"/>
    </source>
</evidence>
<proteinExistence type="inferred from homology"/>
<dbReference type="EC" id="2.7.7.41" evidence="6"/>
<sequence length="322" mass="36549">MSRVTVEALNHLVNLSFSPTLRSSILGAFAYGSAAIKQAGEQKSKSQLDLVLVVENAKSWHRENLKINPSHYSKTVRFLGNENFIEQLMTLLPKTSIFYNTLIPNEDSSGISNTHFKYGVIDYKLLLQDCESWKYLYCAGRLHKPVTWFIMTKPSLFTKALRQNLASAVAYILITKKYQSPVTLEQLYKDVASISYSGDPRMSFGEDKKKIESLVKGNDRLELFNRLYSSVWNWPHFSDHLYISNEHVTVNPNQLSSLLNFLPTTLAESEGSVGSLEQRLQKIVFTNVKGSAEQQAMLALMTTDLGKVFSYSFAKIRKMLHL</sequence>
<comment type="pathway">
    <text evidence="4">Lipid metabolism.</text>
</comment>
<evidence type="ECO:0000256" key="18">
    <source>
        <dbReference type="ARBA" id="ARBA00029893"/>
    </source>
</evidence>
<protein>
    <recommendedName>
        <fullName evidence="7">Phosphatidate cytidylyltransferase, mitochondrial</fullName>
        <ecNumber evidence="6">2.7.7.41</ecNumber>
    </recommendedName>
    <alternativeName>
        <fullName evidence="18">CDP-diacylglycerol synthase</fullName>
    </alternativeName>
    <alternativeName>
        <fullName evidence="19">Mitochondrial translocator assembly and maintenance protein 41 homolog</fullName>
    </alternativeName>
</protein>
<keyword evidence="8" id="KW-0444">Lipid biosynthesis</keyword>
<accession>A0ABD2PZP6</accession>
<keyword evidence="16" id="KW-0594">Phospholipid biosynthesis</keyword>
<comment type="cofactor">
    <cofactor evidence="1">
        <name>Mg(2+)</name>
        <dbReference type="ChEBI" id="CHEBI:18420"/>
    </cofactor>
</comment>
<evidence type="ECO:0000256" key="8">
    <source>
        <dbReference type="ARBA" id="ARBA00022516"/>
    </source>
</evidence>
<evidence type="ECO:0000313" key="20">
    <source>
        <dbReference type="EMBL" id="KAL3312829.1"/>
    </source>
</evidence>
<comment type="subcellular location">
    <subcellularLocation>
        <location evidence="2">Mitochondrion inner membrane</location>
        <topology evidence="2">Peripheral membrane protein</topology>
        <orientation evidence="2">Matrix side</orientation>
    </subcellularLocation>
</comment>
<evidence type="ECO:0000256" key="17">
    <source>
        <dbReference type="ARBA" id="ARBA00023264"/>
    </source>
</evidence>
<keyword evidence="17" id="KW-1208">Phospholipid metabolism</keyword>
<keyword evidence="15" id="KW-0472">Membrane</keyword>
<evidence type="ECO:0000256" key="1">
    <source>
        <dbReference type="ARBA" id="ARBA00001946"/>
    </source>
</evidence>
<keyword evidence="21" id="KW-1185">Reference proteome</keyword>
<dbReference type="PANTHER" id="PTHR13619:SF0">
    <property type="entry name" value="PHOSPHATIDATE CYTIDYLYLTRANSFERASE, MITOCHONDRIAL"/>
    <property type="match status" value="1"/>
</dbReference>
<evidence type="ECO:0000256" key="19">
    <source>
        <dbReference type="ARBA" id="ARBA00031502"/>
    </source>
</evidence>
<evidence type="ECO:0000256" key="7">
    <source>
        <dbReference type="ARBA" id="ARBA00018337"/>
    </source>
</evidence>
<reference evidence="20 21" key="1">
    <citation type="submission" date="2024-11" db="EMBL/GenBank/DDBJ databases">
        <title>Adaptive evolution of stress response genes in parasites aligns with host niche diversity.</title>
        <authorList>
            <person name="Hahn C."/>
            <person name="Resl P."/>
        </authorList>
    </citation>
    <scope>NUCLEOTIDE SEQUENCE [LARGE SCALE GENOMIC DNA]</scope>
    <source>
        <strain evidence="20">EGGRZ-B1_66</strain>
        <tissue evidence="20">Body</tissue>
    </source>
</reference>
<keyword evidence="11" id="KW-0999">Mitochondrion inner membrane</keyword>
<keyword evidence="13" id="KW-0443">Lipid metabolism</keyword>
<evidence type="ECO:0000256" key="5">
    <source>
        <dbReference type="ARBA" id="ARBA00005458"/>
    </source>
</evidence>
<dbReference type="PANTHER" id="PTHR13619">
    <property type="entry name" value="PHOSPHATIDATE CYTIDYLYLTRANSFERASE, MITOCHONDRIAL"/>
    <property type="match status" value="1"/>
</dbReference>
<keyword evidence="14" id="KW-0496">Mitochondrion</keyword>
<evidence type="ECO:0000256" key="10">
    <source>
        <dbReference type="ARBA" id="ARBA00022695"/>
    </source>
</evidence>
<dbReference type="GO" id="GO:0005743">
    <property type="term" value="C:mitochondrial inner membrane"/>
    <property type="evidence" value="ECO:0007669"/>
    <property type="project" value="UniProtKB-SubCell"/>
</dbReference>
<evidence type="ECO:0000256" key="14">
    <source>
        <dbReference type="ARBA" id="ARBA00023128"/>
    </source>
</evidence>